<name>A0A151ABR5_9EURY</name>
<organism evidence="1 2">
    <name type="scientific">Halalkalicoccus paucihalophilus</name>
    <dbReference type="NCBI Taxonomy" id="1008153"/>
    <lineage>
        <taxon>Archaea</taxon>
        <taxon>Methanobacteriati</taxon>
        <taxon>Methanobacteriota</taxon>
        <taxon>Stenosarchaea group</taxon>
        <taxon>Halobacteria</taxon>
        <taxon>Halobacteriales</taxon>
        <taxon>Halococcaceae</taxon>
        <taxon>Halalkalicoccus</taxon>
    </lineage>
</organism>
<reference evidence="1 2" key="1">
    <citation type="submission" date="2016-02" db="EMBL/GenBank/DDBJ databases">
        <title>Genome sequence of Halalkalicoccus paucihalophilus DSM 24557.</title>
        <authorList>
            <person name="Poehlein A."/>
            <person name="Daniel R."/>
        </authorList>
    </citation>
    <scope>NUCLEOTIDE SEQUENCE [LARGE SCALE GENOMIC DNA]</scope>
    <source>
        <strain evidence="1 2">DSM 24557</strain>
    </source>
</reference>
<keyword evidence="2" id="KW-1185">Reference proteome</keyword>
<accession>A0A151ABR5</accession>
<dbReference type="EMBL" id="LTAZ01000011">
    <property type="protein sequence ID" value="KYH24952.1"/>
    <property type="molecule type" value="Genomic_DNA"/>
</dbReference>
<evidence type="ECO:0000313" key="2">
    <source>
        <dbReference type="Proteomes" id="UP000075321"/>
    </source>
</evidence>
<dbReference type="Proteomes" id="UP000075321">
    <property type="component" value="Unassembled WGS sequence"/>
</dbReference>
<dbReference type="AntiFam" id="ANF00095">
    <property type="entry name" value="Shadow ORF (opposite ABC transporters)"/>
</dbReference>
<protein>
    <submittedName>
        <fullName evidence="1">Uncharacterized protein</fullName>
    </submittedName>
</protein>
<proteinExistence type="predicted"/>
<comment type="caution">
    <text evidence="1">The sequence shown here is derived from an EMBL/GenBank/DDBJ whole genome shotgun (WGS) entry which is preliminary data.</text>
</comment>
<dbReference type="AlphaFoldDB" id="A0A151ABR5"/>
<sequence length="124" mass="13593">MTYDDECHFCTVPEIKQEIKNLSCCLGVELAGRFISENDVGFVRQCSCNSDALFFTATKGSWILIGQIGNIQSFKESIEPVFVTLASMVLGDGSILTCSQVINESKILKDEANRLASDSSPRAF</sequence>
<evidence type="ECO:0000313" key="1">
    <source>
        <dbReference type="EMBL" id="KYH24952.1"/>
    </source>
</evidence>
<gene>
    <name evidence="1" type="ORF">HAPAU_30440</name>
</gene>